<evidence type="ECO:0000256" key="1">
    <source>
        <dbReference type="SAM" id="MobiDB-lite"/>
    </source>
</evidence>
<comment type="caution">
    <text evidence="2">The sequence shown here is derived from an EMBL/GenBank/DDBJ whole genome shotgun (WGS) entry which is preliminary data.</text>
</comment>
<feature type="non-terminal residue" evidence="2">
    <location>
        <position position="1"/>
    </location>
</feature>
<accession>A0ABS8RNY8</accession>
<proteinExistence type="predicted"/>
<name>A0ABS8RNY8_DATST</name>
<keyword evidence="3" id="KW-1185">Reference proteome</keyword>
<evidence type="ECO:0000313" key="2">
    <source>
        <dbReference type="EMBL" id="MCD7448531.1"/>
    </source>
</evidence>
<protein>
    <submittedName>
        <fullName evidence="2">Uncharacterized protein</fullName>
    </submittedName>
</protein>
<organism evidence="2 3">
    <name type="scientific">Datura stramonium</name>
    <name type="common">Jimsonweed</name>
    <name type="synonym">Common thornapple</name>
    <dbReference type="NCBI Taxonomy" id="4076"/>
    <lineage>
        <taxon>Eukaryota</taxon>
        <taxon>Viridiplantae</taxon>
        <taxon>Streptophyta</taxon>
        <taxon>Embryophyta</taxon>
        <taxon>Tracheophyta</taxon>
        <taxon>Spermatophyta</taxon>
        <taxon>Magnoliopsida</taxon>
        <taxon>eudicotyledons</taxon>
        <taxon>Gunneridae</taxon>
        <taxon>Pentapetalae</taxon>
        <taxon>asterids</taxon>
        <taxon>lamiids</taxon>
        <taxon>Solanales</taxon>
        <taxon>Solanaceae</taxon>
        <taxon>Solanoideae</taxon>
        <taxon>Datureae</taxon>
        <taxon>Datura</taxon>
    </lineage>
</organism>
<feature type="region of interest" description="Disordered" evidence="1">
    <location>
        <begin position="42"/>
        <end position="68"/>
    </location>
</feature>
<evidence type="ECO:0000313" key="3">
    <source>
        <dbReference type="Proteomes" id="UP000823775"/>
    </source>
</evidence>
<dbReference type="Proteomes" id="UP000823775">
    <property type="component" value="Unassembled WGS sequence"/>
</dbReference>
<reference evidence="2 3" key="1">
    <citation type="journal article" date="2021" name="BMC Genomics">
        <title>Datura genome reveals duplications of psychoactive alkaloid biosynthetic genes and high mutation rate following tissue culture.</title>
        <authorList>
            <person name="Rajewski A."/>
            <person name="Carter-House D."/>
            <person name="Stajich J."/>
            <person name="Litt A."/>
        </authorList>
    </citation>
    <scope>NUCLEOTIDE SEQUENCE [LARGE SCALE GENOMIC DNA]</scope>
    <source>
        <strain evidence="2">AR-01</strain>
    </source>
</reference>
<gene>
    <name evidence="2" type="ORF">HAX54_043461</name>
</gene>
<dbReference type="EMBL" id="JACEIK010000065">
    <property type="protein sequence ID" value="MCD7448531.1"/>
    <property type="molecule type" value="Genomic_DNA"/>
</dbReference>
<sequence length="68" mass="7527">EDGGFRPGFVGNDERRRWEQREGGAVPLWSRRNMKASVRENEGDPVVFGGSPEVMEGGWFASGEGKSE</sequence>
<feature type="non-terminal residue" evidence="2">
    <location>
        <position position="68"/>
    </location>
</feature>